<accession>A0A6J5XEN5</accession>
<proteinExistence type="predicted"/>
<evidence type="ECO:0000313" key="2">
    <source>
        <dbReference type="EMBL" id="CAB4281871.1"/>
    </source>
</evidence>
<protein>
    <submittedName>
        <fullName evidence="3">Uncharacterized protein</fullName>
    </submittedName>
</protein>
<organism evidence="3 5">
    <name type="scientific">Prunus armeniaca</name>
    <name type="common">Apricot</name>
    <name type="synonym">Armeniaca vulgaris</name>
    <dbReference type="NCBI Taxonomy" id="36596"/>
    <lineage>
        <taxon>Eukaryota</taxon>
        <taxon>Viridiplantae</taxon>
        <taxon>Streptophyta</taxon>
        <taxon>Embryophyta</taxon>
        <taxon>Tracheophyta</taxon>
        <taxon>Spermatophyta</taxon>
        <taxon>Magnoliopsida</taxon>
        <taxon>eudicotyledons</taxon>
        <taxon>Gunneridae</taxon>
        <taxon>Pentapetalae</taxon>
        <taxon>rosids</taxon>
        <taxon>fabids</taxon>
        <taxon>Rosales</taxon>
        <taxon>Rosaceae</taxon>
        <taxon>Amygdaloideae</taxon>
        <taxon>Amygdaleae</taxon>
        <taxon>Prunus</taxon>
    </lineage>
</organism>
<dbReference type="OrthoDB" id="1160110at2759"/>
<feature type="compositionally biased region" description="Acidic residues" evidence="1">
    <location>
        <begin position="7"/>
        <end position="38"/>
    </location>
</feature>
<dbReference type="Proteomes" id="UP000507245">
    <property type="component" value="Unassembled WGS sequence"/>
</dbReference>
<reference evidence="5" key="1">
    <citation type="journal article" date="2020" name="Genome Biol.">
        <title>Gamete binning: chromosome-level and haplotype-resolved genome assembly enabled by high-throughput single-cell sequencing of gamete genomes.</title>
        <authorList>
            <person name="Campoy J.A."/>
            <person name="Sun H."/>
            <person name="Goel M."/>
            <person name="Jiao W.-B."/>
            <person name="Folz-Donahue K."/>
            <person name="Wang N."/>
            <person name="Rubio M."/>
            <person name="Liu C."/>
            <person name="Kukat C."/>
            <person name="Ruiz D."/>
            <person name="Huettel B."/>
            <person name="Schneeberger K."/>
        </authorList>
    </citation>
    <scope>NUCLEOTIDE SEQUENCE [LARGE SCALE GENOMIC DNA]</scope>
    <source>
        <strain evidence="5">cv. Rojo Pasion</strain>
    </source>
</reference>
<feature type="region of interest" description="Disordered" evidence="1">
    <location>
        <begin position="1"/>
        <end position="57"/>
    </location>
</feature>
<name>A0A6J5XEN5_PRUAR</name>
<dbReference type="Proteomes" id="UP000507222">
    <property type="component" value="Unassembled WGS sequence"/>
</dbReference>
<dbReference type="EMBL" id="CAEKKB010000006">
    <property type="protein sequence ID" value="CAB4312179.1"/>
    <property type="molecule type" value="Genomic_DNA"/>
</dbReference>
<evidence type="ECO:0000256" key="1">
    <source>
        <dbReference type="SAM" id="MobiDB-lite"/>
    </source>
</evidence>
<reference evidence="3 4" key="2">
    <citation type="submission" date="2020-05" db="EMBL/GenBank/DDBJ databases">
        <authorList>
            <person name="Campoy J."/>
            <person name="Schneeberger K."/>
            <person name="Spophaly S."/>
        </authorList>
    </citation>
    <scope>NUCLEOTIDE SEQUENCE [LARGE SCALE GENOMIC DNA]</scope>
    <source>
        <strain evidence="3">PruArmRojPasFocal</strain>
    </source>
</reference>
<dbReference type="AlphaFoldDB" id="A0A6J5XEN5"/>
<evidence type="ECO:0000313" key="4">
    <source>
        <dbReference type="Proteomes" id="UP000507222"/>
    </source>
</evidence>
<keyword evidence="5" id="KW-1185">Reference proteome</keyword>
<gene>
    <name evidence="2" type="ORF">CURHAP_LOCUS35081</name>
    <name evidence="3" type="ORF">ORAREDHAP_LOCUS34525</name>
</gene>
<sequence>MDTGEMYTDDDDDESPSEDGEPSIDADEIFTDDDDDSPSADGEPSMSPSGDGRADCSQIQGKELSTKVFSKMAYIVTEQWIQIQRLEQALDITQERQIDVVELIYLNPVPENPLVQKTPANPEEEDSKPQALDPLSLSLIFYAIDF</sequence>
<evidence type="ECO:0000313" key="5">
    <source>
        <dbReference type="Proteomes" id="UP000507245"/>
    </source>
</evidence>
<evidence type="ECO:0000313" key="3">
    <source>
        <dbReference type="EMBL" id="CAB4312179.1"/>
    </source>
</evidence>
<dbReference type="EMBL" id="CAEKDK010000006">
    <property type="protein sequence ID" value="CAB4281871.1"/>
    <property type="molecule type" value="Genomic_DNA"/>
</dbReference>